<reference evidence="1" key="1">
    <citation type="submission" date="2016-10" db="EMBL/GenBank/DDBJ databases">
        <title>CRISPR-Cas defence system in Roseofilum reptotaenium: evidence of a bacteriophage-cyanobacterium arms race in the coral black band disease.</title>
        <authorList>
            <person name="Buerger P."/>
            <person name="Wood-Charlson E.M."/>
            <person name="Weynberg K.D."/>
            <person name="Willis B."/>
            <person name="Van Oppen M.J."/>
        </authorList>
    </citation>
    <scope>NUCLEOTIDE SEQUENCE [LARGE SCALE GENOMIC DNA]</scope>
    <source>
        <strain evidence="1">AO1-A</strain>
    </source>
</reference>
<organism evidence="1 2">
    <name type="scientific">Roseofilum reptotaenium AO1-A</name>
    <dbReference type="NCBI Taxonomy" id="1925591"/>
    <lineage>
        <taxon>Bacteria</taxon>
        <taxon>Bacillati</taxon>
        <taxon>Cyanobacteriota</taxon>
        <taxon>Cyanophyceae</taxon>
        <taxon>Desertifilales</taxon>
        <taxon>Desertifilaceae</taxon>
        <taxon>Roseofilum</taxon>
    </lineage>
</organism>
<dbReference type="AlphaFoldDB" id="A0A1L9QSF1"/>
<evidence type="ECO:0000313" key="2">
    <source>
        <dbReference type="Proteomes" id="UP000183940"/>
    </source>
</evidence>
<keyword evidence="2" id="KW-1185">Reference proteome</keyword>
<evidence type="ECO:0000313" key="1">
    <source>
        <dbReference type="EMBL" id="OJJ25625.1"/>
    </source>
</evidence>
<dbReference type="SUPFAM" id="SSF143100">
    <property type="entry name" value="TTHA1013/TTHA0281-like"/>
    <property type="match status" value="1"/>
</dbReference>
<sequence>MKDYHINIFYSEADETYIADIPDLKYCSALGDTPQEALVEVLQAKALWLETARSHGKPIPITQYQPALYELAGH</sequence>
<proteinExistence type="predicted"/>
<accession>A0A1L9QSF1</accession>
<dbReference type="Proteomes" id="UP000183940">
    <property type="component" value="Unassembled WGS sequence"/>
</dbReference>
<dbReference type="STRING" id="1925591.BI308_10795"/>
<dbReference type="Gene3D" id="3.30.160.250">
    <property type="match status" value="1"/>
</dbReference>
<comment type="caution">
    <text evidence="1">The sequence shown here is derived from an EMBL/GenBank/DDBJ whole genome shotgun (WGS) entry which is preliminary data.</text>
</comment>
<gene>
    <name evidence="1" type="ORF">BI308_10795</name>
</gene>
<dbReference type="InterPro" id="IPR035069">
    <property type="entry name" value="TTHA1013/TTHA0281-like"/>
</dbReference>
<name>A0A1L9QSF1_9CYAN</name>
<dbReference type="EMBL" id="MLAW01000015">
    <property type="protein sequence ID" value="OJJ25625.1"/>
    <property type="molecule type" value="Genomic_DNA"/>
</dbReference>
<protein>
    <submittedName>
        <fullName evidence="1">HicB family protein</fullName>
    </submittedName>
</protein>